<dbReference type="EMBL" id="BSXN01001484">
    <property type="protein sequence ID" value="GME73245.1"/>
    <property type="molecule type" value="Genomic_DNA"/>
</dbReference>
<dbReference type="SUPFAM" id="SSF51182">
    <property type="entry name" value="RmlC-like cupins"/>
    <property type="match status" value="1"/>
</dbReference>
<dbReference type="PANTHER" id="PTHR36169">
    <property type="entry name" value="ETHANOLAMINE UTILIZATION PROTEIN EUTQ"/>
    <property type="match status" value="1"/>
</dbReference>
<dbReference type="Gene3D" id="2.60.120.10">
    <property type="entry name" value="Jelly Rolls"/>
    <property type="match status" value="1"/>
</dbReference>
<sequence>MSMLYKPAAEGKDVLPPKVGPTSYLGDIFTSNAVPEDQITCGFFKQVAGEPLVYTYTYDEMKVILEVDGTFNITDETGYSVDAKQGDVFYFKKGCTITFKATGGHGYAWFCGLKQNGVL</sequence>
<dbReference type="InterPro" id="IPR014710">
    <property type="entry name" value="RmlC-like_jellyroll"/>
</dbReference>
<feature type="domain" description="(S)-ureidoglycine aminohydrolase cupin" evidence="1">
    <location>
        <begin position="37"/>
        <end position="100"/>
    </location>
</feature>
<dbReference type="Pfam" id="PF05899">
    <property type="entry name" value="Cupin_3"/>
    <property type="match status" value="1"/>
</dbReference>
<dbReference type="InterPro" id="IPR011051">
    <property type="entry name" value="RmlC_Cupin_sf"/>
</dbReference>
<protein>
    <submittedName>
        <fullName evidence="2">Unnamed protein product</fullName>
    </submittedName>
</protein>
<comment type="caution">
    <text evidence="2">The sequence shown here is derived from an EMBL/GenBank/DDBJ whole genome shotgun (WGS) entry which is preliminary data.</text>
</comment>
<dbReference type="PANTHER" id="PTHR36169:SF1">
    <property type="entry name" value="ACETATE KINASE EUTQ"/>
    <property type="match status" value="1"/>
</dbReference>
<gene>
    <name evidence="2" type="ORF">Cboi02_000396600</name>
</gene>
<proteinExistence type="predicted"/>
<accession>A0A9W6WHT8</accession>
<dbReference type="AlphaFoldDB" id="A0A9W6WHT8"/>
<name>A0A9W6WHT8_CANBO</name>
<dbReference type="InterPro" id="IPR010424">
    <property type="entry name" value="EutQ"/>
</dbReference>
<dbReference type="Proteomes" id="UP001165120">
    <property type="component" value="Unassembled WGS sequence"/>
</dbReference>
<reference evidence="2" key="1">
    <citation type="submission" date="2023-04" db="EMBL/GenBank/DDBJ databases">
        <title>Candida boidinii NBRC 10035.</title>
        <authorList>
            <person name="Ichikawa N."/>
            <person name="Sato H."/>
            <person name="Tonouchi N."/>
        </authorList>
    </citation>
    <scope>NUCLEOTIDE SEQUENCE</scope>
    <source>
        <strain evidence="2">NBRC 10035</strain>
    </source>
</reference>
<evidence type="ECO:0000259" key="1">
    <source>
        <dbReference type="Pfam" id="PF05899"/>
    </source>
</evidence>
<organism evidence="2 3">
    <name type="scientific">Candida boidinii</name>
    <name type="common">Yeast</name>
    <dbReference type="NCBI Taxonomy" id="5477"/>
    <lineage>
        <taxon>Eukaryota</taxon>
        <taxon>Fungi</taxon>
        <taxon>Dikarya</taxon>
        <taxon>Ascomycota</taxon>
        <taxon>Saccharomycotina</taxon>
        <taxon>Pichiomycetes</taxon>
        <taxon>Pichiales</taxon>
        <taxon>Pichiaceae</taxon>
        <taxon>Ogataea</taxon>
        <taxon>Ogataea/Candida clade</taxon>
    </lineage>
</organism>
<evidence type="ECO:0000313" key="3">
    <source>
        <dbReference type="Proteomes" id="UP001165120"/>
    </source>
</evidence>
<dbReference type="InterPro" id="IPR008579">
    <property type="entry name" value="UGlyAH_Cupin_dom"/>
</dbReference>
<evidence type="ECO:0000313" key="2">
    <source>
        <dbReference type="EMBL" id="GME73245.1"/>
    </source>
</evidence>
<keyword evidence="3" id="KW-1185">Reference proteome</keyword>